<dbReference type="Pfam" id="PF02190">
    <property type="entry name" value="LON_substr_bdg"/>
    <property type="match status" value="1"/>
</dbReference>
<keyword evidence="1" id="KW-0812">Transmembrane</keyword>
<comment type="caution">
    <text evidence="3">The sequence shown here is derived from an EMBL/GenBank/DDBJ whole genome shotgun (WGS) entry which is preliminary data.</text>
</comment>
<dbReference type="SUPFAM" id="SSF88697">
    <property type="entry name" value="PUA domain-like"/>
    <property type="match status" value="1"/>
</dbReference>
<evidence type="ECO:0000256" key="1">
    <source>
        <dbReference type="SAM" id="Phobius"/>
    </source>
</evidence>
<gene>
    <name evidence="3" type="ORF">ACFQDM_14590</name>
</gene>
<dbReference type="Proteomes" id="UP001596303">
    <property type="component" value="Unassembled WGS sequence"/>
</dbReference>
<dbReference type="RefSeq" id="WP_377380255.1">
    <property type="nucleotide sequence ID" value="NZ_JBHSSW010000028.1"/>
</dbReference>
<dbReference type="PANTHER" id="PTHR46732:SF8">
    <property type="entry name" value="ATP-DEPENDENT PROTEASE LA (LON) DOMAIN PROTEIN"/>
    <property type="match status" value="1"/>
</dbReference>
<keyword evidence="4" id="KW-1185">Reference proteome</keyword>
<dbReference type="InterPro" id="IPR046336">
    <property type="entry name" value="Lon_prtase_N_sf"/>
</dbReference>
<sequence>MARSIYESTSDLPKSFPIFPLAGVLLFPSGLLPLNIFEPRYLNMLDDAMAGDAMIGMVQSLETGPRAHPDIAQVGCLGRISSYSETEDGRYLIALEGICRFRITQELPFERPYREAEADWSPFTQDLSAPDMEQVPGREQLLSSLQTYLERNRLQADWRAAENAPLEQLINSLCAACPFTVMEKQALLEAPDLRSRAESLITLFHMDRDGHGGKPTWLQ</sequence>
<evidence type="ECO:0000313" key="4">
    <source>
        <dbReference type="Proteomes" id="UP001596303"/>
    </source>
</evidence>
<proteinExistence type="predicted"/>
<dbReference type="PROSITE" id="PS51787">
    <property type="entry name" value="LON_N"/>
    <property type="match status" value="1"/>
</dbReference>
<evidence type="ECO:0000259" key="2">
    <source>
        <dbReference type="PROSITE" id="PS51787"/>
    </source>
</evidence>
<protein>
    <submittedName>
        <fullName evidence="3">LON peptidase substrate-binding domain-containing protein</fullName>
    </submittedName>
</protein>
<name>A0ABW1SDK7_9PROT</name>
<reference evidence="4" key="1">
    <citation type="journal article" date="2019" name="Int. J. Syst. Evol. Microbiol.">
        <title>The Global Catalogue of Microorganisms (GCM) 10K type strain sequencing project: providing services to taxonomists for standard genome sequencing and annotation.</title>
        <authorList>
            <consortium name="The Broad Institute Genomics Platform"/>
            <consortium name="The Broad Institute Genome Sequencing Center for Infectious Disease"/>
            <person name="Wu L."/>
            <person name="Ma J."/>
        </authorList>
    </citation>
    <scope>NUCLEOTIDE SEQUENCE [LARGE SCALE GENOMIC DNA]</scope>
    <source>
        <strain evidence="4">CGMCC-1.15741</strain>
    </source>
</reference>
<feature type="transmembrane region" description="Helical" evidence="1">
    <location>
        <begin position="18"/>
        <end position="37"/>
    </location>
</feature>
<dbReference type="InterPro" id="IPR015947">
    <property type="entry name" value="PUA-like_sf"/>
</dbReference>
<dbReference type="Gene3D" id="2.30.130.40">
    <property type="entry name" value="LON domain-like"/>
    <property type="match status" value="1"/>
</dbReference>
<dbReference type="SMART" id="SM00464">
    <property type="entry name" value="LON"/>
    <property type="match status" value="1"/>
</dbReference>
<feature type="domain" description="Lon N-terminal" evidence="2">
    <location>
        <begin position="16"/>
        <end position="208"/>
    </location>
</feature>
<dbReference type="PANTHER" id="PTHR46732">
    <property type="entry name" value="ATP-DEPENDENT PROTEASE LA (LON) DOMAIN PROTEIN"/>
    <property type="match status" value="1"/>
</dbReference>
<keyword evidence="1" id="KW-0472">Membrane</keyword>
<dbReference type="InterPro" id="IPR003111">
    <property type="entry name" value="Lon_prtase_N"/>
</dbReference>
<keyword evidence="1" id="KW-1133">Transmembrane helix</keyword>
<accession>A0ABW1SDK7</accession>
<evidence type="ECO:0000313" key="3">
    <source>
        <dbReference type="EMBL" id="MFC6199311.1"/>
    </source>
</evidence>
<organism evidence="3 4">
    <name type="scientific">Ponticaulis profundi</name>
    <dbReference type="NCBI Taxonomy" id="2665222"/>
    <lineage>
        <taxon>Bacteria</taxon>
        <taxon>Pseudomonadati</taxon>
        <taxon>Pseudomonadota</taxon>
        <taxon>Alphaproteobacteria</taxon>
        <taxon>Hyphomonadales</taxon>
        <taxon>Hyphomonadaceae</taxon>
        <taxon>Ponticaulis</taxon>
    </lineage>
</organism>
<dbReference type="EMBL" id="JBHSSW010000028">
    <property type="protein sequence ID" value="MFC6199311.1"/>
    <property type="molecule type" value="Genomic_DNA"/>
</dbReference>